<proteinExistence type="predicted"/>
<feature type="compositionally biased region" description="Low complexity" evidence="1">
    <location>
        <begin position="233"/>
        <end position="258"/>
    </location>
</feature>
<gene>
    <name evidence="3" type="ORF">BGZ99_003792</name>
</gene>
<feature type="compositionally biased region" description="Basic and acidic residues" evidence="1">
    <location>
        <begin position="130"/>
        <end position="170"/>
    </location>
</feature>
<feature type="compositionally biased region" description="Basic and acidic residues" evidence="1">
    <location>
        <begin position="262"/>
        <end position="272"/>
    </location>
</feature>
<organism evidence="3 4">
    <name type="scientific">Dissophora globulifera</name>
    <dbReference type="NCBI Taxonomy" id="979702"/>
    <lineage>
        <taxon>Eukaryota</taxon>
        <taxon>Fungi</taxon>
        <taxon>Fungi incertae sedis</taxon>
        <taxon>Mucoromycota</taxon>
        <taxon>Mortierellomycotina</taxon>
        <taxon>Mortierellomycetes</taxon>
        <taxon>Mortierellales</taxon>
        <taxon>Mortierellaceae</taxon>
        <taxon>Dissophora</taxon>
    </lineage>
</organism>
<feature type="compositionally biased region" description="Low complexity" evidence="1">
    <location>
        <begin position="341"/>
        <end position="358"/>
    </location>
</feature>
<name>A0A9P6UVK7_9FUNG</name>
<dbReference type="OrthoDB" id="2444174at2759"/>
<evidence type="ECO:0000259" key="2">
    <source>
        <dbReference type="Pfam" id="PF19189"/>
    </source>
</evidence>
<dbReference type="Proteomes" id="UP000738325">
    <property type="component" value="Unassembled WGS sequence"/>
</dbReference>
<comment type="caution">
    <text evidence="3">The sequence shown here is derived from an EMBL/GenBank/DDBJ whole genome shotgun (WGS) entry which is preliminary data.</text>
</comment>
<feature type="region of interest" description="Disordered" evidence="1">
    <location>
        <begin position="18"/>
        <end position="100"/>
    </location>
</feature>
<reference evidence="3" key="1">
    <citation type="journal article" date="2020" name="Fungal Divers.">
        <title>Resolving the Mortierellaceae phylogeny through synthesis of multi-gene phylogenetics and phylogenomics.</title>
        <authorList>
            <person name="Vandepol N."/>
            <person name="Liber J."/>
            <person name="Desiro A."/>
            <person name="Na H."/>
            <person name="Kennedy M."/>
            <person name="Barry K."/>
            <person name="Grigoriev I.V."/>
            <person name="Miller A.N."/>
            <person name="O'Donnell K."/>
            <person name="Stajich J.E."/>
            <person name="Bonito G."/>
        </authorList>
    </citation>
    <scope>NUCLEOTIDE SEQUENCE</scope>
    <source>
        <strain evidence="3">REB-010B</strain>
    </source>
</reference>
<feature type="compositionally biased region" description="Polar residues" evidence="1">
    <location>
        <begin position="27"/>
        <end position="39"/>
    </location>
</feature>
<accession>A0A9P6UVK7</accession>
<dbReference type="InterPro" id="IPR043837">
    <property type="entry name" value="Mtf2-like_C"/>
</dbReference>
<feature type="compositionally biased region" description="Polar residues" evidence="1">
    <location>
        <begin position="82"/>
        <end position="97"/>
    </location>
</feature>
<feature type="domain" description="Mtf2-like C-terminal" evidence="2">
    <location>
        <begin position="518"/>
        <end position="614"/>
    </location>
</feature>
<sequence length="661" mass="73544">MKNIAMRRIPETCRFSLQTGAGRRVQPTRTIFTSSVTLQDTKESGSDDTTPPGSTEANSAEFTKTRAEEAPTKEHSIAVASTKESGNTKPTEGTATKTEVALEQRIKEDLTKKFNLKPSVEVGIRARLQERQRKQAEREAKRLAAEAEAKSEEDKVSRLFEKLQWKETDPRSAGPSAAGGKPGSDSWKFLFDEDDLGDKRNKKVETTISTLEGGSGAETLDRIPGVADIFPSLSDYRSSSTSSPSSTPAAPDTITTTPMRPGSDRWKDAKMKSADRDAFKALFSSLFEQKKPSEREATAGQKMQSLFSNFNRTGRENTIDGNNNDTLPSDTARLPLFGSLATDSSTPTPSKTSDSDASNSDDPMQVLRRQLEGLSKRVEPIYLTRKPNTPSFEVMKSTVGPQDWITRDPTMPQDNNLFNAIRDENKVAIRMRKELDEKRNDIIKVQEFVDELITPFLHPDSSLSSDVVRPSSVSLDSLLSHAILAASSTRLGSGEQRDDDAAGKHLHKDTDFETERSLHPFLGHAMIEHTRRQGLPVFIRTVRTESYKALLKCRWDCWFDGPGCLEILKEMQRNGALVDSETKSLVRSMKKDLRTVMITPKAASTDDAVPSRQVLQYGWGDEEQAAPIQEMLNIIEVAYEDGDNEYNMKQWAKRGRPPTSQ</sequence>
<dbReference type="GO" id="GO:0005739">
    <property type="term" value="C:mitochondrion"/>
    <property type="evidence" value="ECO:0007669"/>
    <property type="project" value="InterPro"/>
</dbReference>
<keyword evidence="4" id="KW-1185">Reference proteome</keyword>
<feature type="region of interest" description="Disordered" evidence="1">
    <location>
        <begin position="312"/>
        <end position="363"/>
    </location>
</feature>
<evidence type="ECO:0000256" key="1">
    <source>
        <dbReference type="SAM" id="MobiDB-lite"/>
    </source>
</evidence>
<dbReference type="EMBL" id="JAAAIP010000237">
    <property type="protein sequence ID" value="KAG0321618.1"/>
    <property type="molecule type" value="Genomic_DNA"/>
</dbReference>
<feature type="region of interest" description="Disordered" evidence="1">
    <location>
        <begin position="130"/>
        <end position="192"/>
    </location>
</feature>
<dbReference type="Pfam" id="PF19189">
    <property type="entry name" value="Mtf2"/>
    <property type="match status" value="1"/>
</dbReference>
<feature type="compositionally biased region" description="Polar residues" evidence="1">
    <location>
        <begin position="319"/>
        <end position="329"/>
    </location>
</feature>
<feature type="compositionally biased region" description="Polar residues" evidence="1">
    <location>
        <begin position="47"/>
        <end position="62"/>
    </location>
</feature>
<evidence type="ECO:0000313" key="3">
    <source>
        <dbReference type="EMBL" id="KAG0321618.1"/>
    </source>
</evidence>
<protein>
    <recommendedName>
        <fullName evidence="2">Mtf2-like C-terminal domain-containing protein</fullName>
    </recommendedName>
</protein>
<feature type="region of interest" description="Disordered" evidence="1">
    <location>
        <begin position="233"/>
        <end position="272"/>
    </location>
</feature>
<evidence type="ECO:0000313" key="4">
    <source>
        <dbReference type="Proteomes" id="UP000738325"/>
    </source>
</evidence>
<feature type="compositionally biased region" description="Basic and acidic residues" evidence="1">
    <location>
        <begin position="63"/>
        <end position="76"/>
    </location>
</feature>
<dbReference type="AlphaFoldDB" id="A0A9P6UVK7"/>